<evidence type="ECO:0000313" key="2">
    <source>
        <dbReference type="EMBL" id="VDC33917.1"/>
    </source>
</evidence>
<gene>
    <name evidence="2" type="ORF">XINFAN_04121</name>
</gene>
<dbReference type="Proteomes" id="UP000277498">
    <property type="component" value="Unassembled WGS sequence"/>
</dbReference>
<dbReference type="AlphaFoldDB" id="A0A3P5XGJ8"/>
<sequence length="270" mass="29432">MGKGIKSDAVCSTNCDTVYTNQRRKTSIHPAQNLARPRICSRRTISVRKSGNRQTAYPGQGALHRNRYGFISPSRRHGSGLTVEDSRHSPLPEPVGSRSRADRFAARNQPPAGSAGTEATPGRHVVTGGGKGRKGALVICRATPMPSPALRPSMERAAGGWLPHGDQPGRMAGRMGAHGWNGGLWHRFITPRRGRRGRRSLLCRYYPVRPGGIPCLMRNPRGRSMFIAAPFPRRSRGWCSPESPHDHRSDFGNIAKTSRPGLLTAGVLAK</sequence>
<name>A0A3P5XGJ8_9RHOB</name>
<organism evidence="2 3">
    <name type="scientific">Pseudogemmobacter humi</name>
    <dbReference type="NCBI Taxonomy" id="2483812"/>
    <lineage>
        <taxon>Bacteria</taxon>
        <taxon>Pseudomonadati</taxon>
        <taxon>Pseudomonadota</taxon>
        <taxon>Alphaproteobacteria</taxon>
        <taxon>Rhodobacterales</taxon>
        <taxon>Paracoccaceae</taxon>
        <taxon>Pseudogemmobacter</taxon>
    </lineage>
</organism>
<proteinExistence type="predicted"/>
<protein>
    <submittedName>
        <fullName evidence="2">Uncharacterized protein</fullName>
    </submittedName>
</protein>
<reference evidence="2 3" key="1">
    <citation type="submission" date="2018-11" db="EMBL/GenBank/DDBJ databases">
        <authorList>
            <person name="Criscuolo A."/>
        </authorList>
    </citation>
    <scope>NUCLEOTIDE SEQUENCE [LARGE SCALE GENOMIC DNA]</scope>
    <source>
        <strain evidence="2">ACIP111625</strain>
    </source>
</reference>
<keyword evidence="3" id="KW-1185">Reference proteome</keyword>
<dbReference type="EMBL" id="UXAW01000136">
    <property type="protein sequence ID" value="VDC33917.1"/>
    <property type="molecule type" value="Genomic_DNA"/>
</dbReference>
<accession>A0A3P5XGJ8</accession>
<evidence type="ECO:0000256" key="1">
    <source>
        <dbReference type="SAM" id="MobiDB-lite"/>
    </source>
</evidence>
<feature type="region of interest" description="Disordered" evidence="1">
    <location>
        <begin position="74"/>
        <end position="131"/>
    </location>
</feature>
<evidence type="ECO:0000313" key="3">
    <source>
        <dbReference type="Proteomes" id="UP000277498"/>
    </source>
</evidence>